<protein>
    <recommendedName>
        <fullName evidence="1">HTH cro/C1-type domain-containing protein</fullName>
    </recommendedName>
</protein>
<dbReference type="SUPFAM" id="SSF47413">
    <property type="entry name" value="lambda repressor-like DNA-binding domains"/>
    <property type="match status" value="1"/>
</dbReference>
<evidence type="ECO:0000313" key="2">
    <source>
        <dbReference type="EMBL" id="BET38850.1"/>
    </source>
</evidence>
<accession>A0ABM8JSI2</accession>
<dbReference type="Gene3D" id="1.10.260.40">
    <property type="entry name" value="lambda repressor-like DNA-binding domains"/>
    <property type="match status" value="1"/>
</dbReference>
<dbReference type="PROSITE" id="PS50943">
    <property type="entry name" value="HTH_CROC1"/>
    <property type="match status" value="1"/>
</dbReference>
<feature type="domain" description="HTH cro/C1-type" evidence="1">
    <location>
        <begin position="18"/>
        <end position="46"/>
    </location>
</feature>
<name>A0ABM8JSI2_9MOLU</name>
<organism evidence="2 3">
    <name type="scientific">Spiroplasma ixodetis</name>
    <dbReference type="NCBI Taxonomy" id="2141"/>
    <lineage>
        <taxon>Bacteria</taxon>
        <taxon>Bacillati</taxon>
        <taxon>Mycoplasmatota</taxon>
        <taxon>Mollicutes</taxon>
        <taxon>Entomoplasmatales</taxon>
        <taxon>Spiroplasmataceae</taxon>
        <taxon>Spiroplasma</taxon>
    </lineage>
</organism>
<evidence type="ECO:0000259" key="1">
    <source>
        <dbReference type="PROSITE" id="PS50943"/>
    </source>
</evidence>
<dbReference type="InterPro" id="IPR010982">
    <property type="entry name" value="Lambda_DNA-bd_dom_sf"/>
</dbReference>
<sequence>MGITKIREGNKMAIEVEIRRIRLRLGWTQAYLVKLVGVRQATISRIDSNAKNSS</sequence>
<keyword evidence="3" id="KW-1185">Reference proteome</keyword>
<reference evidence="3" key="1">
    <citation type="journal article" date="2024" name="FEMS Microbiol. Lett.">
        <title>Genomic insights into Spiroplasma endosymbionts that induce male-killing and protective phenotypes in the pea aphid.</title>
        <authorList>
            <person name="Arai H."/>
            <person name="Legeai F."/>
            <person name="Kageyama D."/>
            <person name="Sugio A."/>
            <person name="Simon J.C."/>
        </authorList>
    </citation>
    <scope>NUCLEOTIDE SEQUENCE [LARGE SCALE GENOMIC DNA]</scope>
    <source>
        <strain evidence="3">sAp269</strain>
    </source>
</reference>
<dbReference type="Proteomes" id="UP001473424">
    <property type="component" value="Chromosome"/>
</dbReference>
<dbReference type="CDD" id="cd00093">
    <property type="entry name" value="HTH_XRE"/>
    <property type="match status" value="1"/>
</dbReference>
<dbReference type="Pfam" id="PF01381">
    <property type="entry name" value="HTH_3"/>
    <property type="match status" value="1"/>
</dbReference>
<proteinExistence type="predicted"/>
<dbReference type="InterPro" id="IPR001387">
    <property type="entry name" value="Cro/C1-type_HTH"/>
</dbReference>
<gene>
    <name evidence="2" type="ORF">SAP269_14390</name>
</gene>
<evidence type="ECO:0000313" key="3">
    <source>
        <dbReference type="Proteomes" id="UP001473424"/>
    </source>
</evidence>
<dbReference type="EMBL" id="AP028955">
    <property type="protein sequence ID" value="BET38850.1"/>
    <property type="molecule type" value="Genomic_DNA"/>
</dbReference>